<sequence length="344" mass="36458">MVAPGAASLTKFLAAPPPAIGGFLFYGSDALQIAARAEALSRALLKKLGPDAELARLHDTDLAADPDRVIVELTTRSLFGGTRIVWLTSLPAKAQAIVQDAIARPFDGAFLIAQAPDMKKSHKLAQSFEAAAYLAAIACYGEDRDSVVAGIRHQAAEAGYEIDGEAAALVAARCDCSALLARAETEKLITYAGEDRRITAAQVEDCLNDQQTAGLSDIVDAALDGDGRKAILAFERYMAAEANVSPVFVVLASSLLRLHALRAAVDAGASPMQAIKELRPPVFFKQQDALAAQVRKWTVPALAARLGDLNAALRDTRLKSALAEDIAARFLLTVAKEARAASRR</sequence>
<evidence type="ECO:0000256" key="5">
    <source>
        <dbReference type="ARBA" id="ARBA00022932"/>
    </source>
</evidence>
<dbReference type="SUPFAM" id="SSF52540">
    <property type="entry name" value="P-loop containing nucleoside triphosphate hydrolases"/>
    <property type="match status" value="1"/>
</dbReference>
<proteinExistence type="inferred from homology"/>
<comment type="similarity">
    <text evidence="6">Belongs to the DNA polymerase HolA subunit family.</text>
</comment>
<dbReference type="InterPro" id="IPR005790">
    <property type="entry name" value="DNA_polIII_delta"/>
</dbReference>
<evidence type="ECO:0000256" key="3">
    <source>
        <dbReference type="ARBA" id="ARBA00022695"/>
    </source>
</evidence>
<evidence type="ECO:0000256" key="4">
    <source>
        <dbReference type="ARBA" id="ARBA00022705"/>
    </source>
</evidence>
<dbReference type="PANTHER" id="PTHR34388:SF1">
    <property type="entry name" value="DNA POLYMERASE III SUBUNIT DELTA"/>
    <property type="match status" value="1"/>
</dbReference>
<dbReference type="GO" id="GO:0009360">
    <property type="term" value="C:DNA polymerase III complex"/>
    <property type="evidence" value="ECO:0007669"/>
    <property type="project" value="TreeGrafter"/>
</dbReference>
<keyword evidence="2 8" id="KW-0808">Transferase</keyword>
<dbReference type="InterPro" id="IPR027417">
    <property type="entry name" value="P-loop_NTPase"/>
</dbReference>
<name>A0A8I1GEG7_9HYPH</name>
<protein>
    <recommendedName>
        <fullName evidence="1">DNA-directed DNA polymerase</fullName>
        <ecNumber evidence="1">2.7.7.7</ecNumber>
    </recommendedName>
</protein>
<dbReference type="GO" id="GO:0006261">
    <property type="term" value="P:DNA-templated DNA replication"/>
    <property type="evidence" value="ECO:0007669"/>
    <property type="project" value="TreeGrafter"/>
</dbReference>
<dbReference type="GO" id="GO:0003677">
    <property type="term" value="F:DNA binding"/>
    <property type="evidence" value="ECO:0007669"/>
    <property type="project" value="InterPro"/>
</dbReference>
<dbReference type="EC" id="2.7.7.7" evidence="1"/>
<evidence type="ECO:0000256" key="6">
    <source>
        <dbReference type="ARBA" id="ARBA00034754"/>
    </source>
</evidence>
<evidence type="ECO:0000256" key="2">
    <source>
        <dbReference type="ARBA" id="ARBA00022679"/>
    </source>
</evidence>
<evidence type="ECO:0000313" key="8">
    <source>
        <dbReference type="EMBL" id="MBJ7543038.1"/>
    </source>
</evidence>
<dbReference type="Gene3D" id="1.10.8.60">
    <property type="match status" value="1"/>
</dbReference>
<accession>A0A8I1GEG7</accession>
<dbReference type="Proteomes" id="UP000623250">
    <property type="component" value="Unassembled WGS sequence"/>
</dbReference>
<keyword evidence="4" id="KW-0235">DNA replication</keyword>
<dbReference type="GO" id="GO:0003887">
    <property type="term" value="F:DNA-directed DNA polymerase activity"/>
    <property type="evidence" value="ECO:0007669"/>
    <property type="project" value="UniProtKB-KW"/>
</dbReference>
<dbReference type="EMBL" id="JAEMUK010000010">
    <property type="protein sequence ID" value="MBJ7543038.1"/>
    <property type="molecule type" value="Genomic_DNA"/>
</dbReference>
<evidence type="ECO:0000256" key="7">
    <source>
        <dbReference type="ARBA" id="ARBA00049244"/>
    </source>
</evidence>
<dbReference type="AlphaFoldDB" id="A0A8I1GEG7"/>
<evidence type="ECO:0000256" key="1">
    <source>
        <dbReference type="ARBA" id="ARBA00012417"/>
    </source>
</evidence>
<dbReference type="InterPro" id="IPR008921">
    <property type="entry name" value="DNA_pol3_clamp-load_cplx_C"/>
</dbReference>
<comment type="catalytic activity">
    <reaction evidence="7">
        <text>DNA(n) + a 2'-deoxyribonucleoside 5'-triphosphate = DNA(n+1) + diphosphate</text>
        <dbReference type="Rhea" id="RHEA:22508"/>
        <dbReference type="Rhea" id="RHEA-COMP:17339"/>
        <dbReference type="Rhea" id="RHEA-COMP:17340"/>
        <dbReference type="ChEBI" id="CHEBI:33019"/>
        <dbReference type="ChEBI" id="CHEBI:61560"/>
        <dbReference type="ChEBI" id="CHEBI:173112"/>
        <dbReference type="EC" id="2.7.7.7"/>
    </reaction>
</comment>
<dbReference type="Gene3D" id="3.40.50.300">
    <property type="entry name" value="P-loop containing nucleotide triphosphate hydrolases"/>
    <property type="match status" value="1"/>
</dbReference>
<evidence type="ECO:0000313" key="9">
    <source>
        <dbReference type="Proteomes" id="UP000623250"/>
    </source>
</evidence>
<dbReference type="NCBIfam" id="TIGR01128">
    <property type="entry name" value="holA"/>
    <property type="match status" value="1"/>
</dbReference>
<dbReference type="PANTHER" id="PTHR34388">
    <property type="entry name" value="DNA POLYMERASE III SUBUNIT DELTA"/>
    <property type="match status" value="1"/>
</dbReference>
<dbReference type="RefSeq" id="WP_037236661.1">
    <property type="nucleotide sequence ID" value="NZ_JAEMUK010000010.1"/>
</dbReference>
<comment type="caution">
    <text evidence="8">The sequence shown here is derived from an EMBL/GenBank/DDBJ whole genome shotgun (WGS) entry which is preliminary data.</text>
</comment>
<gene>
    <name evidence="8" type="primary">holA</name>
    <name evidence="8" type="ORF">JDN41_05645</name>
</gene>
<organism evidence="8 9">
    <name type="scientific">Rhodomicrobium udaipurense</name>
    <dbReference type="NCBI Taxonomy" id="1202716"/>
    <lineage>
        <taxon>Bacteria</taxon>
        <taxon>Pseudomonadati</taxon>
        <taxon>Pseudomonadota</taxon>
        <taxon>Alphaproteobacteria</taxon>
        <taxon>Hyphomicrobiales</taxon>
        <taxon>Hyphomicrobiaceae</taxon>
        <taxon>Rhodomicrobium</taxon>
    </lineage>
</organism>
<reference evidence="8 9" key="1">
    <citation type="submission" date="2020-12" db="EMBL/GenBank/DDBJ databases">
        <title>Revised draft genomes of Rhodomicrobium vannielii ATCC 17100 and Rhodomicrobium udaipurense JA643.</title>
        <authorList>
            <person name="Conners E.M."/>
            <person name="Davenport E.J."/>
            <person name="Bose A."/>
        </authorList>
    </citation>
    <scope>NUCLEOTIDE SEQUENCE [LARGE SCALE GENOMIC DNA]</scope>
    <source>
        <strain evidence="8 9">JA643</strain>
    </source>
</reference>
<dbReference type="SUPFAM" id="SSF48019">
    <property type="entry name" value="post-AAA+ oligomerization domain-like"/>
    <property type="match status" value="1"/>
</dbReference>
<keyword evidence="9" id="KW-1185">Reference proteome</keyword>
<keyword evidence="3 8" id="KW-0548">Nucleotidyltransferase</keyword>
<keyword evidence="5" id="KW-0239">DNA-directed DNA polymerase</keyword>
<dbReference type="Gene3D" id="1.20.272.10">
    <property type="match status" value="1"/>
</dbReference>